<evidence type="ECO:0000256" key="2">
    <source>
        <dbReference type="ARBA" id="ARBA00009241"/>
    </source>
</evidence>
<keyword evidence="5" id="KW-0496">Mitochondrion</keyword>
<dbReference type="Gene3D" id="1.10.287.1130">
    <property type="entry name" value="CytochromE C oxidase copper chaperone"/>
    <property type="match status" value="1"/>
</dbReference>
<dbReference type="AlphaFoldDB" id="A0A9Q0KLR0"/>
<dbReference type="PROSITE" id="PS51808">
    <property type="entry name" value="CHCH"/>
    <property type="match status" value="1"/>
</dbReference>
<reference evidence="10" key="1">
    <citation type="journal article" date="2023" name="Plant J.">
        <title>The genome of the king protea, Protea cynaroides.</title>
        <authorList>
            <person name="Chang J."/>
            <person name="Duong T.A."/>
            <person name="Schoeman C."/>
            <person name="Ma X."/>
            <person name="Roodt D."/>
            <person name="Barker N."/>
            <person name="Li Z."/>
            <person name="Van de Peer Y."/>
            <person name="Mizrachi E."/>
        </authorList>
    </citation>
    <scope>NUCLEOTIDE SEQUENCE</scope>
    <source>
        <tissue evidence="10">Young leaves</tissue>
    </source>
</reference>
<comment type="caution">
    <text evidence="10">The sequence shown here is derived from an EMBL/GenBank/DDBJ whole genome shotgun (WGS) entry which is preliminary data.</text>
</comment>
<keyword evidence="11" id="KW-1185">Reference proteome</keyword>
<dbReference type="FunFam" id="1.10.287.1130:FF:000003">
    <property type="entry name" value="Cytochrome c oxidase copper chaperone"/>
    <property type="match status" value="1"/>
</dbReference>
<feature type="compositionally biased region" description="Low complexity" evidence="9">
    <location>
        <begin position="113"/>
        <end position="125"/>
    </location>
</feature>
<protein>
    <recommendedName>
        <fullName evidence="12">Cytochrome c oxidase copper chaperone</fullName>
    </recommendedName>
</protein>
<proteinExistence type="inferred from homology"/>
<keyword evidence="6" id="KW-1015">Disulfide bond</keyword>
<comment type="subcellular location">
    <subcellularLocation>
        <location evidence="1">Mitochondrion intermembrane space</location>
    </subcellularLocation>
</comment>
<evidence type="ECO:0008006" key="12">
    <source>
        <dbReference type="Google" id="ProtNLM"/>
    </source>
</evidence>
<dbReference type="GO" id="GO:0005507">
    <property type="term" value="F:copper ion binding"/>
    <property type="evidence" value="ECO:0007669"/>
    <property type="project" value="InterPro"/>
</dbReference>
<organism evidence="10 11">
    <name type="scientific">Protea cynaroides</name>
    <dbReference type="NCBI Taxonomy" id="273540"/>
    <lineage>
        <taxon>Eukaryota</taxon>
        <taxon>Viridiplantae</taxon>
        <taxon>Streptophyta</taxon>
        <taxon>Embryophyta</taxon>
        <taxon>Tracheophyta</taxon>
        <taxon>Spermatophyta</taxon>
        <taxon>Magnoliopsida</taxon>
        <taxon>Proteales</taxon>
        <taxon>Proteaceae</taxon>
        <taxon>Protea</taxon>
    </lineage>
</organism>
<name>A0A9Q0KLR0_9MAGN</name>
<sequence>MVKLTWRPLVVSETVNCRSWNKNPLPTRVSLLVGTLRFRSNFYSSSNSISEAQAPSYGHSNEAICTYNKVATNFLRVNYKVAGSRFRLRFQFLMTMASTEVGMQVHTLSSSEQKQGSSTTKSGSDTKPKKKICCACPDTKRLRDECIVEHGEAACTKWINAHLECLRAEGFNV</sequence>
<keyword evidence="4 8" id="KW-0186">Copper</keyword>
<evidence type="ECO:0000256" key="7">
    <source>
        <dbReference type="ARBA" id="ARBA00023186"/>
    </source>
</evidence>
<keyword evidence="7" id="KW-0143">Chaperone</keyword>
<evidence type="ECO:0000313" key="11">
    <source>
        <dbReference type="Proteomes" id="UP001141806"/>
    </source>
</evidence>
<feature type="binding site" evidence="8">
    <location>
        <position position="134"/>
    </location>
    <ligand>
        <name>Cu cation</name>
        <dbReference type="ChEBI" id="CHEBI:23378"/>
    </ligand>
</feature>
<evidence type="ECO:0000256" key="6">
    <source>
        <dbReference type="ARBA" id="ARBA00023157"/>
    </source>
</evidence>
<dbReference type="InterPro" id="IPR009069">
    <property type="entry name" value="Cys_alpha_HP_mot_SF"/>
</dbReference>
<evidence type="ECO:0000256" key="1">
    <source>
        <dbReference type="ARBA" id="ARBA00004569"/>
    </source>
</evidence>
<evidence type="ECO:0000313" key="10">
    <source>
        <dbReference type="EMBL" id="KAJ4972922.1"/>
    </source>
</evidence>
<evidence type="ECO:0000256" key="8">
    <source>
        <dbReference type="PIRSR" id="PIRSR607745-1"/>
    </source>
</evidence>
<dbReference type="Proteomes" id="UP001141806">
    <property type="component" value="Unassembled WGS sequence"/>
</dbReference>
<feature type="region of interest" description="Disordered" evidence="9">
    <location>
        <begin position="107"/>
        <end position="129"/>
    </location>
</feature>
<dbReference type="PANTHER" id="PTHR16719:SF0">
    <property type="entry name" value="CYTOCHROME C OXIDASE COPPER CHAPERONE"/>
    <property type="match status" value="1"/>
</dbReference>
<evidence type="ECO:0000256" key="5">
    <source>
        <dbReference type="ARBA" id="ARBA00023128"/>
    </source>
</evidence>
<dbReference type="SUPFAM" id="SSF47072">
    <property type="entry name" value="Cysteine alpha-hairpin motif"/>
    <property type="match status" value="1"/>
</dbReference>
<evidence type="ECO:0000256" key="3">
    <source>
        <dbReference type="ARBA" id="ARBA00022723"/>
    </source>
</evidence>
<evidence type="ECO:0000256" key="9">
    <source>
        <dbReference type="SAM" id="MobiDB-lite"/>
    </source>
</evidence>
<evidence type="ECO:0000256" key="4">
    <source>
        <dbReference type="ARBA" id="ARBA00023008"/>
    </source>
</evidence>
<dbReference type="InterPro" id="IPR007745">
    <property type="entry name" value="Cyt_c_oxidase_Cu-chaperone"/>
</dbReference>
<comment type="similarity">
    <text evidence="2">Belongs to the COX17 family.</text>
</comment>
<feature type="binding site" evidence="8">
    <location>
        <position position="133"/>
    </location>
    <ligand>
        <name>Cu cation</name>
        <dbReference type="ChEBI" id="CHEBI:23378"/>
    </ligand>
</feature>
<dbReference type="EMBL" id="JAMYWD010000004">
    <property type="protein sequence ID" value="KAJ4972922.1"/>
    <property type="molecule type" value="Genomic_DNA"/>
</dbReference>
<dbReference type="OrthoDB" id="1915887at2759"/>
<dbReference type="GO" id="GO:0005758">
    <property type="term" value="C:mitochondrial intermembrane space"/>
    <property type="evidence" value="ECO:0007669"/>
    <property type="project" value="UniProtKB-SubCell"/>
</dbReference>
<dbReference type="GO" id="GO:0016531">
    <property type="term" value="F:copper chaperone activity"/>
    <property type="evidence" value="ECO:0007669"/>
    <property type="project" value="InterPro"/>
</dbReference>
<keyword evidence="3 8" id="KW-0479">Metal-binding</keyword>
<dbReference type="PANTHER" id="PTHR16719">
    <property type="entry name" value="CYTOCHROME C OXIDASE COPPER CHAPERONE"/>
    <property type="match status" value="1"/>
</dbReference>
<gene>
    <name evidence="10" type="ORF">NE237_006096</name>
</gene>
<accession>A0A9Q0KLR0</accession>
<dbReference type="Pfam" id="PF05051">
    <property type="entry name" value="COX17"/>
    <property type="match status" value="1"/>
</dbReference>